<dbReference type="AlphaFoldDB" id="A0A4Y3T7X9"/>
<dbReference type="InterPro" id="IPR055431">
    <property type="entry name" value="RsgI_M"/>
</dbReference>
<evidence type="ECO:0000313" key="4">
    <source>
        <dbReference type="Proteomes" id="UP000319716"/>
    </source>
</evidence>
<organism evidence="3 4">
    <name type="scientific">Sporolactobacillus inulinus</name>
    <dbReference type="NCBI Taxonomy" id="2078"/>
    <lineage>
        <taxon>Bacteria</taxon>
        <taxon>Bacillati</taxon>
        <taxon>Bacillota</taxon>
        <taxon>Bacilli</taxon>
        <taxon>Bacillales</taxon>
        <taxon>Sporolactobacillaceae</taxon>
        <taxon>Sporolactobacillus</taxon>
    </lineage>
</organism>
<evidence type="ECO:0000313" key="3">
    <source>
        <dbReference type="EMBL" id="GAY78476.1"/>
    </source>
</evidence>
<gene>
    <name evidence="3" type="ORF">NBRC111894_4030</name>
</gene>
<keyword evidence="1" id="KW-0812">Transmembrane</keyword>
<evidence type="ECO:0000256" key="1">
    <source>
        <dbReference type="SAM" id="Phobius"/>
    </source>
</evidence>
<evidence type="ECO:0000259" key="2">
    <source>
        <dbReference type="Pfam" id="PF23750"/>
    </source>
</evidence>
<feature type="transmembrane region" description="Helical" evidence="1">
    <location>
        <begin position="20"/>
        <end position="47"/>
    </location>
</feature>
<protein>
    <recommendedName>
        <fullName evidence="2">Anti-sigma factor RsgI-like middle domain-containing protein</fullName>
    </recommendedName>
</protein>
<dbReference type="RefSeq" id="WP_010024306.1">
    <property type="nucleotide sequence ID" value="NZ_BEXB01000050.1"/>
</dbReference>
<proteinExistence type="predicted"/>
<name>A0A4Y3T7X9_9BACL</name>
<keyword evidence="1" id="KW-0472">Membrane</keyword>
<keyword evidence="1" id="KW-1133">Transmembrane helix</keyword>
<sequence>MRLTRTARLSIGQTVKAAHLAHFFLLPKSLMIPVMALSFSVLCFLPLSHSSYAPPGPVAAYVSFDLKASVEASVDRNMNIISVQPLNREAKQFIEERPMLQNASFQELSATLLSKLGKDSGSSLCIVTSVLTDQISHSQRTDFTSGLTAAFKSSARRAIEANGIDVQWLHTSLQQKREAEARGLSAGKYLLYLNANAYGKTLSLDDARQLSAEKIRERSESLSLPWRALFKETRSIRANHPKVEQAVSDWKHTHPLFQNPFQSKERFIDQKDSGYHDLNSRTARYA</sequence>
<dbReference type="Pfam" id="PF23750">
    <property type="entry name" value="RsgI_M"/>
    <property type="match status" value="1"/>
</dbReference>
<feature type="domain" description="Anti-sigma factor RsgI-like middle" evidence="2">
    <location>
        <begin position="60"/>
        <end position="193"/>
    </location>
</feature>
<accession>A0A4Y3T7X9</accession>
<comment type="caution">
    <text evidence="3">The sequence shown here is derived from an EMBL/GenBank/DDBJ whole genome shotgun (WGS) entry which is preliminary data.</text>
</comment>
<dbReference type="Proteomes" id="UP000319716">
    <property type="component" value="Unassembled WGS sequence"/>
</dbReference>
<reference evidence="3 4" key="1">
    <citation type="submission" date="2017-11" db="EMBL/GenBank/DDBJ databases">
        <title>Draft Genome Sequence of Sporolactobacillus inulinus NBRC 111894 Isolated from Koso, a Japanese Sugar-Vegetable Fermented Beverage.</title>
        <authorList>
            <person name="Chiou T.Y."/>
            <person name="Oshima K."/>
            <person name="Suda W."/>
            <person name="Hattori M."/>
            <person name="Takahashi T."/>
        </authorList>
    </citation>
    <scope>NUCLEOTIDE SEQUENCE [LARGE SCALE GENOMIC DNA]</scope>
    <source>
        <strain evidence="3 4">NBRC111894</strain>
    </source>
</reference>
<dbReference type="EMBL" id="BEXB01000050">
    <property type="protein sequence ID" value="GAY78476.1"/>
    <property type="molecule type" value="Genomic_DNA"/>
</dbReference>